<evidence type="ECO:0000313" key="14">
    <source>
        <dbReference type="Proteomes" id="UP000503330"/>
    </source>
</evidence>
<dbReference type="Proteomes" id="UP000030008">
    <property type="component" value="Unassembled WGS sequence"/>
</dbReference>
<evidence type="ECO:0000313" key="12">
    <source>
        <dbReference type="EMBL" id="QJA04333.1"/>
    </source>
</evidence>
<organism evidence="9 13">
    <name type="scientific">Clostridium innocuum</name>
    <dbReference type="NCBI Taxonomy" id="1522"/>
    <lineage>
        <taxon>Bacteria</taxon>
        <taxon>Bacillati</taxon>
        <taxon>Bacillota</taxon>
        <taxon>Clostridia</taxon>
        <taxon>Eubacteriales</taxon>
        <taxon>Clostridiaceae</taxon>
        <taxon>Clostridium</taxon>
    </lineage>
</organism>
<dbReference type="Gene3D" id="2.10.109.10">
    <property type="entry name" value="Umud Fragment, subunit A"/>
    <property type="match status" value="1"/>
</dbReference>
<keyword evidence="2" id="KW-0227">DNA damage</keyword>
<evidence type="ECO:0000313" key="10">
    <source>
        <dbReference type="EMBL" id="MCR0234509.1"/>
    </source>
</evidence>
<evidence type="ECO:0000256" key="7">
    <source>
        <dbReference type="RuleBase" id="RU003991"/>
    </source>
</evidence>
<evidence type="ECO:0000256" key="6">
    <source>
        <dbReference type="ARBA" id="ARBA00023236"/>
    </source>
</evidence>
<keyword evidence="4 7" id="KW-0068">Autocatalytic cleavage</keyword>
<dbReference type="PRINTS" id="PR00726">
    <property type="entry name" value="LEXASERPTASE"/>
</dbReference>
<dbReference type="GeneID" id="61927641"/>
<feature type="domain" description="HTH cro/C1-type" evidence="8">
    <location>
        <begin position="22"/>
        <end position="62"/>
    </location>
</feature>
<dbReference type="GO" id="GO:0006281">
    <property type="term" value="P:DNA repair"/>
    <property type="evidence" value="ECO:0007669"/>
    <property type="project" value="UniProtKB-KW"/>
</dbReference>
<dbReference type="GO" id="GO:0003677">
    <property type="term" value="F:DNA binding"/>
    <property type="evidence" value="ECO:0007669"/>
    <property type="project" value="InterPro"/>
</dbReference>
<name>A0A099I0L5_CLOIN</name>
<dbReference type="PANTHER" id="PTHR33516:SF2">
    <property type="entry name" value="LEXA REPRESSOR-RELATED"/>
    <property type="match status" value="1"/>
</dbReference>
<keyword evidence="3 7" id="KW-0378">Hydrolase</keyword>
<dbReference type="CDD" id="cd00093">
    <property type="entry name" value="HTH_XRE"/>
    <property type="match status" value="1"/>
</dbReference>
<dbReference type="SUPFAM" id="SSF47413">
    <property type="entry name" value="lambda repressor-like DNA-binding domains"/>
    <property type="match status" value="1"/>
</dbReference>
<reference evidence="12 14" key="3">
    <citation type="submission" date="2020-02" db="EMBL/GenBank/DDBJ databases">
        <authorList>
            <person name="Kociolek L.K."/>
            <person name="Ozer E.A."/>
        </authorList>
    </citation>
    <scope>NUCLEOTIDE SEQUENCE [LARGE SCALE GENOMIC DNA]</scope>
    <source>
        <strain evidence="12 14">ATCC 14501</strain>
    </source>
</reference>
<evidence type="ECO:0000256" key="1">
    <source>
        <dbReference type="ARBA" id="ARBA00007484"/>
    </source>
</evidence>
<protein>
    <submittedName>
        <fullName evidence="10">Helix-turn-helix domain-containing protein</fullName>
    </submittedName>
    <submittedName>
        <fullName evidence="9">LexA repressor</fullName>
    </submittedName>
</protein>
<dbReference type="Proteomes" id="UP000604383">
    <property type="component" value="Unassembled WGS sequence"/>
</dbReference>
<dbReference type="RefSeq" id="WP_002605765.1">
    <property type="nucleotide sequence ID" value="NZ_AP025565.1"/>
</dbReference>
<dbReference type="Pfam" id="PF00717">
    <property type="entry name" value="Peptidase_S24"/>
    <property type="match status" value="1"/>
</dbReference>
<evidence type="ECO:0000313" key="9">
    <source>
        <dbReference type="EMBL" id="KGJ51151.1"/>
    </source>
</evidence>
<dbReference type="EMBL" id="WWTN01000001">
    <property type="protein sequence ID" value="MZH54203.1"/>
    <property type="molecule type" value="Genomic_DNA"/>
</dbReference>
<dbReference type="CDD" id="cd06529">
    <property type="entry name" value="S24_LexA-like"/>
    <property type="match status" value="1"/>
</dbReference>
<dbReference type="InterPro" id="IPR036286">
    <property type="entry name" value="LexA/Signal_pep-like_sf"/>
</dbReference>
<comment type="similarity">
    <text evidence="1 7">Belongs to the peptidase S24 family.</text>
</comment>
<dbReference type="InterPro" id="IPR010982">
    <property type="entry name" value="Lambda_DNA-bd_dom_sf"/>
</dbReference>
<sequence>MQLKDLLNEYKCRMSVTNDYIAEHVGVNKSTVSRWMKGETKVMKPAVIEKLSYLLGTDVESLLKNSDRFEKPLLGTAKAGYGLFAEENLAGYEEVSKSDYYRGDYFLRVCGDSMTGAHIHDQDLIYVKQCDDVKSGTIAVILIGNTEVTVKRIIKKEPFLILEAANPTVPARYFTQEEVRDLPVKIIGKVLYSRSDIA</sequence>
<reference evidence="10" key="4">
    <citation type="journal article" date="2022" name="Clin. Infect. Dis.">
        <title>Association between Clostridium innocuum and antibiotic-associated diarrhea in adults and children: A cross-sectional study and comparative genomics analysis.</title>
        <authorList>
            <person name="Cherny K.E."/>
            <person name="Muscat E.B."/>
            <person name="Balaji A."/>
            <person name="Mukherjee J."/>
            <person name="Ozer E.A."/>
            <person name="Angarone M.P."/>
            <person name="Hauser A.R."/>
            <person name="Sichel J.S."/>
            <person name="Amponsah E."/>
            <person name="Kociolek L.K."/>
        </authorList>
    </citation>
    <scope>NUCLEOTIDE SEQUENCE</scope>
    <source>
        <strain evidence="10">NU1-AC-029v</strain>
    </source>
</reference>
<reference evidence="11" key="2">
    <citation type="journal article" date="2019" name="Nat. Med.">
        <title>A library of human gut bacterial isolates paired with longitudinal multiomics data enables mechanistic microbiome research.</title>
        <authorList>
            <person name="Poyet M."/>
            <person name="Groussin M."/>
            <person name="Gibbons S.M."/>
            <person name="Avila-Pacheco J."/>
            <person name="Jiang X."/>
            <person name="Kearney S.M."/>
            <person name="Perrotta A.R."/>
            <person name="Berdy B."/>
            <person name="Zhao S."/>
            <person name="Lieberman T.D."/>
            <person name="Swanson P.K."/>
            <person name="Smith M."/>
            <person name="Roesemann S."/>
            <person name="Alexander J.E."/>
            <person name="Rich S.A."/>
            <person name="Livny J."/>
            <person name="Vlamakis H."/>
            <person name="Clish C."/>
            <person name="Bullock K."/>
            <person name="Deik A."/>
            <person name="Scott J."/>
            <person name="Pierce K.A."/>
            <person name="Xavier R.J."/>
            <person name="Alm E.J."/>
        </authorList>
    </citation>
    <scope>NUCLEOTIDE SEQUENCE</scope>
    <source>
        <strain evidence="11">BIOML-A12</strain>
    </source>
</reference>
<keyword evidence="5" id="KW-0234">DNA repair</keyword>
<dbReference type="InterPro" id="IPR039418">
    <property type="entry name" value="LexA-like"/>
</dbReference>
<dbReference type="GO" id="GO:0006355">
    <property type="term" value="P:regulation of DNA-templated transcription"/>
    <property type="evidence" value="ECO:0007669"/>
    <property type="project" value="InterPro"/>
</dbReference>
<reference evidence="9 13" key="1">
    <citation type="submission" date="2014-08" db="EMBL/GenBank/DDBJ databases">
        <title>Clostridium innocuum, an unnegligible vancomycin-resistant pathogen causing extra-intestinal infections.</title>
        <authorList>
            <person name="Feng Y."/>
            <person name="Chiu C.-H."/>
        </authorList>
    </citation>
    <scope>NUCLEOTIDE SEQUENCE [LARGE SCALE GENOMIC DNA]</scope>
    <source>
        <strain evidence="9 13">AN88</strain>
    </source>
</reference>
<dbReference type="InterPro" id="IPR015927">
    <property type="entry name" value="Peptidase_S24_S26A/B/C"/>
</dbReference>
<dbReference type="Proteomes" id="UP001203972">
    <property type="component" value="Unassembled WGS sequence"/>
</dbReference>
<dbReference type="PANTHER" id="PTHR33516">
    <property type="entry name" value="LEXA REPRESSOR"/>
    <property type="match status" value="1"/>
</dbReference>
<accession>A0A099I0L5</accession>
<gene>
    <name evidence="9" type="ORF">CIAN88_22275</name>
    <name evidence="12" type="ORF">G4D54_18850</name>
    <name evidence="11" type="ORF">GT664_00190</name>
    <name evidence="10" type="ORF">MKC95_17205</name>
</gene>
<dbReference type="GO" id="GO:0009432">
    <property type="term" value="P:SOS response"/>
    <property type="evidence" value="ECO:0007669"/>
    <property type="project" value="UniProtKB-KW"/>
</dbReference>
<proteinExistence type="inferred from homology"/>
<evidence type="ECO:0000256" key="5">
    <source>
        <dbReference type="ARBA" id="ARBA00023204"/>
    </source>
</evidence>
<evidence type="ECO:0000256" key="2">
    <source>
        <dbReference type="ARBA" id="ARBA00022763"/>
    </source>
</evidence>
<dbReference type="InterPro" id="IPR050077">
    <property type="entry name" value="LexA_repressor"/>
</dbReference>
<dbReference type="InterPro" id="IPR006197">
    <property type="entry name" value="Peptidase_S24_LexA"/>
</dbReference>
<dbReference type="EMBL" id="CP048838">
    <property type="protein sequence ID" value="QJA04333.1"/>
    <property type="molecule type" value="Genomic_DNA"/>
</dbReference>
<evidence type="ECO:0000259" key="8">
    <source>
        <dbReference type="PROSITE" id="PS50943"/>
    </source>
</evidence>
<dbReference type="EMBL" id="JQIF01000142">
    <property type="protein sequence ID" value="KGJ51151.1"/>
    <property type="molecule type" value="Genomic_DNA"/>
</dbReference>
<dbReference type="GO" id="GO:0016787">
    <property type="term" value="F:hydrolase activity"/>
    <property type="evidence" value="ECO:0007669"/>
    <property type="project" value="UniProtKB-KW"/>
</dbReference>
<keyword evidence="6" id="KW-0742">SOS response</keyword>
<dbReference type="Gene3D" id="1.10.260.40">
    <property type="entry name" value="lambda repressor-like DNA-binding domains"/>
    <property type="match status" value="1"/>
</dbReference>
<dbReference type="InterPro" id="IPR001387">
    <property type="entry name" value="Cro/C1-type_HTH"/>
</dbReference>
<evidence type="ECO:0000313" key="11">
    <source>
        <dbReference type="EMBL" id="MZH54203.1"/>
    </source>
</evidence>
<dbReference type="PROSITE" id="PS50943">
    <property type="entry name" value="HTH_CROC1"/>
    <property type="match status" value="1"/>
</dbReference>
<evidence type="ECO:0000256" key="3">
    <source>
        <dbReference type="ARBA" id="ARBA00022801"/>
    </source>
</evidence>
<dbReference type="EMBL" id="JAKTMA010000034">
    <property type="protein sequence ID" value="MCR0234509.1"/>
    <property type="molecule type" value="Genomic_DNA"/>
</dbReference>
<dbReference type="AlphaFoldDB" id="A0A099I0L5"/>
<dbReference type="SUPFAM" id="SSF51306">
    <property type="entry name" value="LexA/Signal peptidase"/>
    <property type="match status" value="1"/>
</dbReference>
<dbReference type="Proteomes" id="UP000503330">
    <property type="component" value="Chromosome"/>
</dbReference>
<evidence type="ECO:0000313" key="13">
    <source>
        <dbReference type="Proteomes" id="UP000030008"/>
    </source>
</evidence>
<evidence type="ECO:0000256" key="4">
    <source>
        <dbReference type="ARBA" id="ARBA00022813"/>
    </source>
</evidence>
<dbReference type="SMART" id="SM00530">
    <property type="entry name" value="HTH_XRE"/>
    <property type="match status" value="1"/>
</dbReference>